<name>A0A8J3SPK5_9ACTN</name>
<dbReference type="InterPro" id="IPR012349">
    <property type="entry name" value="Split_barrel_FMN-bd"/>
</dbReference>
<proteinExistence type="predicted"/>
<keyword evidence="3" id="KW-1185">Reference proteome</keyword>
<dbReference type="Pfam" id="PF01243">
    <property type="entry name" value="PNPOx_N"/>
    <property type="match status" value="1"/>
</dbReference>
<evidence type="ECO:0000313" key="2">
    <source>
        <dbReference type="EMBL" id="GIH93358.1"/>
    </source>
</evidence>
<reference evidence="2 3" key="1">
    <citation type="submission" date="2021-01" db="EMBL/GenBank/DDBJ databases">
        <title>Whole genome shotgun sequence of Planobispora siamensis NBRC 107568.</title>
        <authorList>
            <person name="Komaki H."/>
            <person name="Tamura T."/>
        </authorList>
    </citation>
    <scope>NUCLEOTIDE SEQUENCE [LARGE SCALE GENOMIC DNA]</scope>
    <source>
        <strain evidence="2 3">NBRC 107568</strain>
    </source>
</reference>
<evidence type="ECO:0000259" key="1">
    <source>
        <dbReference type="Pfam" id="PF01243"/>
    </source>
</evidence>
<dbReference type="EMBL" id="BOOJ01000032">
    <property type="protein sequence ID" value="GIH93358.1"/>
    <property type="molecule type" value="Genomic_DNA"/>
</dbReference>
<sequence length="163" mass="18331">MVVNSSIPPAALLDEFVRIAHRVVWCSLATVDGRGRPRSRVVHPYWERTGAGVVGWVFTRPASPKVAHLSRCPYVSCSYWDPVQEVAVAECEAAIADDEATREKVWSLFEDADEPLGYDPRIMGVEDHRDERVTVLKLTPWRLGTLKAAWRRPADDRPPGRPS</sequence>
<evidence type="ECO:0000313" key="3">
    <source>
        <dbReference type="Proteomes" id="UP000619788"/>
    </source>
</evidence>
<protein>
    <recommendedName>
        <fullName evidence="1">Pyridoxamine 5'-phosphate oxidase N-terminal domain-containing protein</fullName>
    </recommendedName>
</protein>
<organism evidence="2 3">
    <name type="scientific">Planobispora siamensis</name>
    <dbReference type="NCBI Taxonomy" id="936338"/>
    <lineage>
        <taxon>Bacteria</taxon>
        <taxon>Bacillati</taxon>
        <taxon>Actinomycetota</taxon>
        <taxon>Actinomycetes</taxon>
        <taxon>Streptosporangiales</taxon>
        <taxon>Streptosporangiaceae</taxon>
        <taxon>Planobispora</taxon>
    </lineage>
</organism>
<dbReference type="AlphaFoldDB" id="A0A8J3SPK5"/>
<dbReference type="Proteomes" id="UP000619788">
    <property type="component" value="Unassembled WGS sequence"/>
</dbReference>
<accession>A0A8J3SPK5</accession>
<dbReference type="Gene3D" id="2.30.110.10">
    <property type="entry name" value="Electron Transport, Fmn-binding Protein, Chain A"/>
    <property type="match status" value="1"/>
</dbReference>
<dbReference type="SUPFAM" id="SSF50475">
    <property type="entry name" value="FMN-binding split barrel"/>
    <property type="match status" value="1"/>
</dbReference>
<dbReference type="InterPro" id="IPR011576">
    <property type="entry name" value="Pyridox_Oxase_N"/>
</dbReference>
<dbReference type="RefSeq" id="WP_204065523.1">
    <property type="nucleotide sequence ID" value="NZ_BOOJ01000032.1"/>
</dbReference>
<gene>
    <name evidence="2" type="ORF">Psi01_39880</name>
</gene>
<comment type="caution">
    <text evidence="2">The sequence shown here is derived from an EMBL/GenBank/DDBJ whole genome shotgun (WGS) entry which is preliminary data.</text>
</comment>
<feature type="domain" description="Pyridoxamine 5'-phosphate oxidase N-terminal" evidence="1">
    <location>
        <begin position="15"/>
        <end position="110"/>
    </location>
</feature>